<keyword evidence="4 9" id="KW-0349">Heme</keyword>
<dbReference type="InterPro" id="IPR001128">
    <property type="entry name" value="Cyt_P450"/>
</dbReference>
<feature type="binding site" description="axial binding residue" evidence="9">
    <location>
        <position position="428"/>
    </location>
    <ligand>
        <name>heme</name>
        <dbReference type="ChEBI" id="CHEBI:30413"/>
    </ligand>
    <ligandPart>
        <name>Fe</name>
        <dbReference type="ChEBI" id="CHEBI:18248"/>
    </ligandPart>
</feature>
<dbReference type="InterPro" id="IPR002401">
    <property type="entry name" value="Cyt_P450_E_grp-I"/>
</dbReference>
<dbReference type="GO" id="GO:0004497">
    <property type="term" value="F:monooxygenase activity"/>
    <property type="evidence" value="ECO:0007669"/>
    <property type="project" value="UniProtKB-KW"/>
</dbReference>
<proteinExistence type="inferred from homology"/>
<evidence type="ECO:0000313" key="12">
    <source>
        <dbReference type="Proteomes" id="UP000799118"/>
    </source>
</evidence>
<evidence type="ECO:0000256" key="7">
    <source>
        <dbReference type="ARBA" id="ARBA00023004"/>
    </source>
</evidence>
<evidence type="ECO:0000256" key="3">
    <source>
        <dbReference type="ARBA" id="ARBA00010617"/>
    </source>
</evidence>
<dbReference type="InterPro" id="IPR017972">
    <property type="entry name" value="Cyt_P450_CS"/>
</dbReference>
<dbReference type="EMBL" id="ML769614">
    <property type="protein sequence ID" value="KAE9391747.1"/>
    <property type="molecule type" value="Genomic_DNA"/>
</dbReference>
<comment type="pathway">
    <text evidence="2">Secondary metabolite biosynthesis.</text>
</comment>
<accession>A0A6A4H3P0</accession>
<sequence>MDVLSIFSVGIAVAATTAALTHLLLFRNQRSTVSYPPGPTVVSMPTDDAWVQYRNWGREYGELVYIRERNILIINNSRVAIDLLEKRARIYSDRQMTTMSELCGGELIITFERYSNKWRRDRKLFQQNFRQAAMNRFHPAQYDKVHELLRNLITSPDKFRQHTLALSQRLIFAALYGLDINPEDPLAQKAVKAAYLLGQTQISGTFPAIEKFSWLRLMPSWFPGCGFKRLAEQCLKDIKEVDAVLLDMTMDKMNAGLGTSLMAELATKSDRNVAEFESIKAMGTVSFLAAADTTTAAISCFLLEMTLHPGAQAKGQEEIDRVVGRDRLPTFEDRPSLPYVEAIYREVMRLNPSIPLGFAHTSFEDDFYHGYHIPKGCIVTPNIWAMNRDPDVYTAPDEFIPERFLDTPTGPFTSINDIYAFGFGRRVCVGRYMADNTVWMTIASVLATLTLRKAKDMEGNEIDIPEEYTSNFFRHPKPYRSSILPRDSHAQELILATVTR</sequence>
<comment type="cofactor">
    <cofactor evidence="1 9">
        <name>heme</name>
        <dbReference type="ChEBI" id="CHEBI:30413"/>
    </cofactor>
</comment>
<evidence type="ECO:0000256" key="6">
    <source>
        <dbReference type="ARBA" id="ARBA00023002"/>
    </source>
</evidence>
<evidence type="ECO:0000313" key="11">
    <source>
        <dbReference type="EMBL" id="KAE9391747.1"/>
    </source>
</evidence>
<keyword evidence="8 10" id="KW-0503">Monooxygenase</keyword>
<evidence type="ECO:0000256" key="1">
    <source>
        <dbReference type="ARBA" id="ARBA00001971"/>
    </source>
</evidence>
<comment type="similarity">
    <text evidence="3 10">Belongs to the cytochrome P450 family.</text>
</comment>
<organism evidence="11 12">
    <name type="scientific">Gymnopus androsaceus JB14</name>
    <dbReference type="NCBI Taxonomy" id="1447944"/>
    <lineage>
        <taxon>Eukaryota</taxon>
        <taxon>Fungi</taxon>
        <taxon>Dikarya</taxon>
        <taxon>Basidiomycota</taxon>
        <taxon>Agaricomycotina</taxon>
        <taxon>Agaricomycetes</taxon>
        <taxon>Agaricomycetidae</taxon>
        <taxon>Agaricales</taxon>
        <taxon>Marasmiineae</taxon>
        <taxon>Omphalotaceae</taxon>
        <taxon>Gymnopus</taxon>
    </lineage>
</organism>
<dbReference type="Gene3D" id="1.10.630.10">
    <property type="entry name" value="Cytochrome P450"/>
    <property type="match status" value="1"/>
</dbReference>
<dbReference type="Proteomes" id="UP000799118">
    <property type="component" value="Unassembled WGS sequence"/>
</dbReference>
<dbReference type="InterPro" id="IPR050364">
    <property type="entry name" value="Cytochrome_P450_fung"/>
</dbReference>
<evidence type="ECO:0000256" key="8">
    <source>
        <dbReference type="ARBA" id="ARBA00023033"/>
    </source>
</evidence>
<gene>
    <name evidence="11" type="ORF">BT96DRAFT_888502</name>
</gene>
<keyword evidence="12" id="KW-1185">Reference proteome</keyword>
<dbReference type="PANTHER" id="PTHR46300:SF7">
    <property type="entry name" value="P450, PUTATIVE (EUROFUNG)-RELATED"/>
    <property type="match status" value="1"/>
</dbReference>
<dbReference type="PANTHER" id="PTHR46300">
    <property type="entry name" value="P450, PUTATIVE (EUROFUNG)-RELATED-RELATED"/>
    <property type="match status" value="1"/>
</dbReference>
<evidence type="ECO:0000256" key="4">
    <source>
        <dbReference type="ARBA" id="ARBA00022617"/>
    </source>
</evidence>
<reference evidence="11" key="1">
    <citation type="journal article" date="2019" name="Environ. Microbiol.">
        <title>Fungal ecological strategies reflected in gene transcription - a case study of two litter decomposers.</title>
        <authorList>
            <person name="Barbi F."/>
            <person name="Kohler A."/>
            <person name="Barry K."/>
            <person name="Baskaran P."/>
            <person name="Daum C."/>
            <person name="Fauchery L."/>
            <person name="Ihrmark K."/>
            <person name="Kuo A."/>
            <person name="LaButti K."/>
            <person name="Lipzen A."/>
            <person name="Morin E."/>
            <person name="Grigoriev I.V."/>
            <person name="Henrissat B."/>
            <person name="Lindahl B."/>
            <person name="Martin F."/>
        </authorList>
    </citation>
    <scope>NUCLEOTIDE SEQUENCE</scope>
    <source>
        <strain evidence="11">JB14</strain>
    </source>
</reference>
<keyword evidence="7 9" id="KW-0408">Iron</keyword>
<dbReference type="GO" id="GO:0020037">
    <property type="term" value="F:heme binding"/>
    <property type="evidence" value="ECO:0007669"/>
    <property type="project" value="InterPro"/>
</dbReference>
<dbReference type="AlphaFoldDB" id="A0A6A4H3P0"/>
<evidence type="ECO:0000256" key="2">
    <source>
        <dbReference type="ARBA" id="ARBA00005179"/>
    </source>
</evidence>
<dbReference type="Pfam" id="PF00067">
    <property type="entry name" value="p450"/>
    <property type="match status" value="1"/>
</dbReference>
<dbReference type="GO" id="GO:0016705">
    <property type="term" value="F:oxidoreductase activity, acting on paired donors, with incorporation or reduction of molecular oxygen"/>
    <property type="evidence" value="ECO:0007669"/>
    <property type="project" value="InterPro"/>
</dbReference>
<dbReference type="OrthoDB" id="2789670at2759"/>
<name>A0A6A4H3P0_9AGAR</name>
<dbReference type="PRINTS" id="PR00463">
    <property type="entry name" value="EP450I"/>
</dbReference>
<keyword evidence="5 9" id="KW-0479">Metal-binding</keyword>
<keyword evidence="6 10" id="KW-0560">Oxidoreductase</keyword>
<dbReference type="PROSITE" id="PS00086">
    <property type="entry name" value="CYTOCHROME_P450"/>
    <property type="match status" value="1"/>
</dbReference>
<evidence type="ECO:0000256" key="9">
    <source>
        <dbReference type="PIRSR" id="PIRSR602401-1"/>
    </source>
</evidence>
<evidence type="ECO:0000256" key="10">
    <source>
        <dbReference type="RuleBase" id="RU000461"/>
    </source>
</evidence>
<evidence type="ECO:0000256" key="5">
    <source>
        <dbReference type="ARBA" id="ARBA00022723"/>
    </source>
</evidence>
<dbReference type="GO" id="GO:0005506">
    <property type="term" value="F:iron ion binding"/>
    <property type="evidence" value="ECO:0007669"/>
    <property type="project" value="InterPro"/>
</dbReference>
<dbReference type="InterPro" id="IPR036396">
    <property type="entry name" value="Cyt_P450_sf"/>
</dbReference>
<dbReference type="SUPFAM" id="SSF48264">
    <property type="entry name" value="Cytochrome P450"/>
    <property type="match status" value="1"/>
</dbReference>
<dbReference type="CDD" id="cd11065">
    <property type="entry name" value="CYP64-like"/>
    <property type="match status" value="1"/>
</dbReference>
<protein>
    <submittedName>
        <fullName evidence="11">Cytochrome P450 1</fullName>
    </submittedName>
</protein>
<dbReference type="PRINTS" id="PR00385">
    <property type="entry name" value="P450"/>
</dbReference>